<organism evidence="2">
    <name type="scientific">Thiolapillus brandeum</name>
    <dbReference type="NCBI Taxonomy" id="1076588"/>
    <lineage>
        <taxon>Bacteria</taxon>
        <taxon>Pseudomonadati</taxon>
        <taxon>Pseudomonadota</taxon>
        <taxon>Gammaproteobacteria</taxon>
        <taxon>Chromatiales</taxon>
        <taxon>Sedimenticolaceae</taxon>
        <taxon>Thiolapillus</taxon>
    </lineage>
</organism>
<gene>
    <name evidence="2" type="ORF">ENJ12_08870</name>
</gene>
<dbReference type="EMBL" id="DRLF01000308">
    <property type="protein sequence ID" value="HEC06950.1"/>
    <property type="molecule type" value="Genomic_DNA"/>
</dbReference>
<feature type="compositionally biased region" description="Basic and acidic residues" evidence="1">
    <location>
        <begin position="305"/>
        <end position="314"/>
    </location>
</feature>
<feature type="compositionally biased region" description="Basic and acidic residues" evidence="1">
    <location>
        <begin position="15"/>
        <end position="30"/>
    </location>
</feature>
<reference evidence="2" key="1">
    <citation type="journal article" date="2020" name="mSystems">
        <title>Genome- and Community-Level Interaction Insights into Carbon Utilization and Element Cycling Functions of Hydrothermarchaeota in Hydrothermal Sediment.</title>
        <authorList>
            <person name="Zhou Z."/>
            <person name="Liu Y."/>
            <person name="Xu W."/>
            <person name="Pan J."/>
            <person name="Luo Z.H."/>
            <person name="Li M."/>
        </authorList>
    </citation>
    <scope>NUCLEOTIDE SEQUENCE [LARGE SCALE GENOMIC DNA]</scope>
    <source>
        <strain evidence="2">HyVt-458</strain>
    </source>
</reference>
<feature type="region of interest" description="Disordered" evidence="1">
    <location>
        <begin position="75"/>
        <end position="97"/>
    </location>
</feature>
<dbReference type="Proteomes" id="UP000886339">
    <property type="component" value="Unassembled WGS sequence"/>
</dbReference>
<name>A0A831WBX9_9GAMM</name>
<accession>A0A831WBX9</accession>
<protein>
    <submittedName>
        <fullName evidence="2">Uncharacterized protein</fullName>
    </submittedName>
</protein>
<feature type="compositionally biased region" description="Basic and acidic residues" evidence="1">
    <location>
        <begin position="240"/>
        <end position="259"/>
    </location>
</feature>
<dbReference type="AlphaFoldDB" id="A0A831WBX9"/>
<evidence type="ECO:0000256" key="1">
    <source>
        <dbReference type="SAM" id="MobiDB-lite"/>
    </source>
</evidence>
<feature type="compositionally biased region" description="Polar residues" evidence="1">
    <location>
        <begin position="260"/>
        <end position="269"/>
    </location>
</feature>
<feature type="compositionally biased region" description="Basic and acidic residues" evidence="1">
    <location>
        <begin position="196"/>
        <end position="209"/>
    </location>
</feature>
<proteinExistence type="predicted"/>
<feature type="compositionally biased region" description="Polar residues" evidence="1">
    <location>
        <begin position="154"/>
        <end position="179"/>
    </location>
</feature>
<evidence type="ECO:0000313" key="2">
    <source>
        <dbReference type="EMBL" id="HEC06950.1"/>
    </source>
</evidence>
<sequence length="387" mass="42086">MRHGSEFVESLLQDDESRKVLEEEKPDDVIGTRQKGPPNHWVELVREHAPELLHPVEQPQYTGMEEDSAVAYSEMKERKAMAPKESGTAEEAFQGKEYGRSVSNRQILPIGTEYAVDEASSENPDHDRKNTELMPGASGVSETTPGMEKKKQPLFSTTKTEPATPSATGSESATSNMSDPQDGKLPGECAVASISESERDSTGVIREGKPASADNGAGTVETKGGVPASLAETKGQPNQTDRKASADDRIIEKPMERETGNSWSEQQTAPGLGSRKDAGGDTQGTQSPAQPLQAPLVRGQPDEAVEVRPVRDLSSEGQHPLNAVGRWPELSDEMSGGLRINRRLNQWPELPEELVADESMSDMLWAADHQAKLNREQRGDAWNGLPF</sequence>
<comment type="caution">
    <text evidence="2">The sequence shown here is derived from an EMBL/GenBank/DDBJ whole genome shotgun (WGS) entry which is preliminary data.</text>
</comment>
<feature type="region of interest" description="Disordered" evidence="1">
    <location>
        <begin position="1"/>
        <end position="38"/>
    </location>
</feature>
<feature type="region of interest" description="Disordered" evidence="1">
    <location>
        <begin position="116"/>
        <end position="331"/>
    </location>
</feature>